<gene>
    <name evidence="7" type="ORF">CJ030_MR4G015991</name>
</gene>
<evidence type="ECO:0000256" key="2">
    <source>
        <dbReference type="ARBA" id="ARBA00022741"/>
    </source>
</evidence>
<proteinExistence type="inferred from homology"/>
<keyword evidence="2" id="KW-0547">Nucleotide-binding</keyword>
<feature type="region of interest" description="Disordered" evidence="6">
    <location>
        <begin position="1"/>
        <end position="31"/>
    </location>
</feature>
<dbReference type="OrthoDB" id="2015992at2759"/>
<name>A0A6A1VXD3_9ROSI</name>
<evidence type="ECO:0000313" key="7">
    <source>
        <dbReference type="EMBL" id="KAB1216706.1"/>
    </source>
</evidence>
<dbReference type="EMBL" id="RXIC02000022">
    <property type="protein sequence ID" value="KAB1216706.1"/>
    <property type="molecule type" value="Genomic_DNA"/>
</dbReference>
<comment type="similarity">
    <text evidence="1">Belongs to the 5-formyltetrahydrofolate cyclo-ligase family.</text>
</comment>
<organism evidence="7 8">
    <name type="scientific">Morella rubra</name>
    <name type="common">Chinese bayberry</name>
    <dbReference type="NCBI Taxonomy" id="262757"/>
    <lineage>
        <taxon>Eukaryota</taxon>
        <taxon>Viridiplantae</taxon>
        <taxon>Streptophyta</taxon>
        <taxon>Embryophyta</taxon>
        <taxon>Tracheophyta</taxon>
        <taxon>Spermatophyta</taxon>
        <taxon>Magnoliopsida</taxon>
        <taxon>eudicotyledons</taxon>
        <taxon>Gunneridae</taxon>
        <taxon>Pentapetalae</taxon>
        <taxon>rosids</taxon>
        <taxon>fabids</taxon>
        <taxon>Fagales</taxon>
        <taxon>Myricaceae</taxon>
        <taxon>Morella</taxon>
    </lineage>
</organism>
<dbReference type="InterPro" id="IPR037171">
    <property type="entry name" value="NagB/RpiA_transferase-like"/>
</dbReference>
<sequence length="94" mass="10221">MNILEPAPVDSFGNEREDGLAFDKSGRRMGRGGGYYDTFLKKYQELAKARDWRQPLLIMDGAVTPNDVSVDAFVSPAGVIPISQAALESLIFAG</sequence>
<dbReference type="GO" id="GO:0030272">
    <property type="term" value="F:5-formyltetrahydrofolate cyclo-ligase activity"/>
    <property type="evidence" value="ECO:0007669"/>
    <property type="project" value="UniProtKB-EC"/>
</dbReference>
<dbReference type="GO" id="GO:0035999">
    <property type="term" value="P:tetrahydrofolate interconversion"/>
    <property type="evidence" value="ECO:0007669"/>
    <property type="project" value="TreeGrafter"/>
</dbReference>
<keyword evidence="7" id="KW-0436">Ligase</keyword>
<protein>
    <recommendedName>
        <fullName evidence="5">5-formyltetrahydrofolate cyclo-ligase</fullName>
        <ecNumber evidence="5">6.3.3.2</ecNumber>
    </recommendedName>
</protein>
<dbReference type="PANTHER" id="PTHR23407:SF1">
    <property type="entry name" value="5-FORMYLTETRAHYDROFOLATE CYCLO-LIGASE"/>
    <property type="match status" value="1"/>
</dbReference>
<dbReference type="SUPFAM" id="SSF100950">
    <property type="entry name" value="NagB/RpiA/CoA transferase-like"/>
    <property type="match status" value="1"/>
</dbReference>
<dbReference type="GO" id="GO:0005739">
    <property type="term" value="C:mitochondrion"/>
    <property type="evidence" value="ECO:0007669"/>
    <property type="project" value="TreeGrafter"/>
</dbReference>
<evidence type="ECO:0000256" key="5">
    <source>
        <dbReference type="ARBA" id="ARBA00038966"/>
    </source>
</evidence>
<evidence type="ECO:0000313" key="8">
    <source>
        <dbReference type="Proteomes" id="UP000516437"/>
    </source>
</evidence>
<comment type="catalytic activity">
    <reaction evidence="4">
        <text>(6S)-5-formyl-5,6,7,8-tetrahydrofolate + ATP = (6R)-5,10-methenyltetrahydrofolate + ADP + phosphate</text>
        <dbReference type="Rhea" id="RHEA:10488"/>
        <dbReference type="ChEBI" id="CHEBI:30616"/>
        <dbReference type="ChEBI" id="CHEBI:43474"/>
        <dbReference type="ChEBI" id="CHEBI:57455"/>
        <dbReference type="ChEBI" id="CHEBI:57457"/>
        <dbReference type="ChEBI" id="CHEBI:456216"/>
        <dbReference type="EC" id="6.3.3.2"/>
    </reaction>
</comment>
<dbReference type="Proteomes" id="UP000516437">
    <property type="component" value="Chromosome 4"/>
</dbReference>
<dbReference type="GO" id="GO:0009396">
    <property type="term" value="P:folic acid-containing compound biosynthetic process"/>
    <property type="evidence" value="ECO:0007669"/>
    <property type="project" value="TreeGrafter"/>
</dbReference>
<dbReference type="EC" id="6.3.3.2" evidence="5"/>
<dbReference type="InterPro" id="IPR002698">
    <property type="entry name" value="FTHF_cligase"/>
</dbReference>
<keyword evidence="8" id="KW-1185">Reference proteome</keyword>
<evidence type="ECO:0000256" key="4">
    <source>
        <dbReference type="ARBA" id="ARBA00036539"/>
    </source>
</evidence>
<dbReference type="GO" id="GO:0005524">
    <property type="term" value="F:ATP binding"/>
    <property type="evidence" value="ECO:0007669"/>
    <property type="project" value="UniProtKB-KW"/>
</dbReference>
<reference evidence="7 8" key="1">
    <citation type="journal article" date="2019" name="Plant Biotechnol. J.">
        <title>The red bayberry genome and genetic basis of sex determination.</title>
        <authorList>
            <person name="Jia H.M."/>
            <person name="Jia H.J."/>
            <person name="Cai Q.L."/>
            <person name="Wang Y."/>
            <person name="Zhao H.B."/>
            <person name="Yang W.F."/>
            <person name="Wang G.Y."/>
            <person name="Li Y.H."/>
            <person name="Zhan D.L."/>
            <person name="Shen Y.T."/>
            <person name="Niu Q.F."/>
            <person name="Chang L."/>
            <person name="Qiu J."/>
            <person name="Zhao L."/>
            <person name="Xie H.B."/>
            <person name="Fu W.Y."/>
            <person name="Jin J."/>
            <person name="Li X.W."/>
            <person name="Jiao Y."/>
            <person name="Zhou C.C."/>
            <person name="Tu T."/>
            <person name="Chai C.Y."/>
            <person name="Gao J.L."/>
            <person name="Fan L.J."/>
            <person name="van de Weg E."/>
            <person name="Wang J.Y."/>
            <person name="Gao Z.S."/>
        </authorList>
    </citation>
    <scope>NUCLEOTIDE SEQUENCE [LARGE SCALE GENOMIC DNA]</scope>
    <source>
        <tissue evidence="7">Leaves</tissue>
    </source>
</reference>
<evidence type="ECO:0000256" key="1">
    <source>
        <dbReference type="ARBA" id="ARBA00010638"/>
    </source>
</evidence>
<comment type="caution">
    <text evidence="7">The sequence shown here is derived from an EMBL/GenBank/DDBJ whole genome shotgun (WGS) entry which is preliminary data.</text>
</comment>
<dbReference type="Gene3D" id="3.40.50.10420">
    <property type="entry name" value="NagB/RpiA/CoA transferase-like"/>
    <property type="match status" value="1"/>
</dbReference>
<dbReference type="InterPro" id="IPR024185">
    <property type="entry name" value="FTHF_cligase-like_sf"/>
</dbReference>
<dbReference type="Pfam" id="PF01812">
    <property type="entry name" value="5-FTHF_cyc-lig"/>
    <property type="match status" value="1"/>
</dbReference>
<evidence type="ECO:0000256" key="3">
    <source>
        <dbReference type="ARBA" id="ARBA00022840"/>
    </source>
</evidence>
<evidence type="ECO:0000256" key="6">
    <source>
        <dbReference type="SAM" id="MobiDB-lite"/>
    </source>
</evidence>
<accession>A0A6A1VXD3</accession>
<dbReference type="AlphaFoldDB" id="A0A6A1VXD3"/>
<keyword evidence="3" id="KW-0067">ATP-binding</keyword>
<dbReference type="PANTHER" id="PTHR23407">
    <property type="entry name" value="ATPASE INHIBITOR/5-FORMYLTETRAHYDROFOLATE CYCLO-LIGASE"/>
    <property type="match status" value="1"/>
</dbReference>
<feature type="compositionally biased region" description="Basic and acidic residues" evidence="6">
    <location>
        <begin position="13"/>
        <end position="26"/>
    </location>
</feature>